<keyword evidence="8 11" id="KW-0472">Membrane</keyword>
<feature type="transmembrane region" description="Helical" evidence="11">
    <location>
        <begin position="185"/>
        <end position="206"/>
    </location>
</feature>
<evidence type="ECO:0000256" key="10">
    <source>
        <dbReference type="SAM" id="MobiDB-lite"/>
    </source>
</evidence>
<feature type="transmembrane region" description="Helical" evidence="11">
    <location>
        <begin position="59"/>
        <end position="78"/>
    </location>
</feature>
<proteinExistence type="predicted"/>
<dbReference type="PANTHER" id="PTHR10110:SF86">
    <property type="entry name" value="SODIUM_HYDROGEN EXCHANGER 7"/>
    <property type="match status" value="1"/>
</dbReference>
<name>A0ABM8GUU1_9MICO</name>
<evidence type="ECO:0000313" key="13">
    <source>
        <dbReference type="EMBL" id="BDZ52236.1"/>
    </source>
</evidence>
<feature type="transmembrane region" description="Helical" evidence="11">
    <location>
        <begin position="274"/>
        <end position="293"/>
    </location>
</feature>
<feature type="transmembrane region" description="Helical" evidence="11">
    <location>
        <begin position="85"/>
        <end position="110"/>
    </location>
</feature>
<keyword evidence="7" id="KW-0406">Ion transport</keyword>
<evidence type="ECO:0000256" key="11">
    <source>
        <dbReference type="SAM" id="Phobius"/>
    </source>
</evidence>
<protein>
    <recommendedName>
        <fullName evidence="12">Cation/H+ exchanger transmembrane domain-containing protein</fullName>
    </recommendedName>
</protein>
<feature type="transmembrane region" description="Helical" evidence="11">
    <location>
        <begin position="299"/>
        <end position="327"/>
    </location>
</feature>
<feature type="region of interest" description="Disordered" evidence="10">
    <location>
        <begin position="352"/>
        <end position="382"/>
    </location>
</feature>
<evidence type="ECO:0000256" key="4">
    <source>
        <dbReference type="ARBA" id="ARBA00022692"/>
    </source>
</evidence>
<evidence type="ECO:0000256" key="8">
    <source>
        <dbReference type="ARBA" id="ARBA00023136"/>
    </source>
</evidence>
<evidence type="ECO:0000256" key="1">
    <source>
        <dbReference type="ARBA" id="ARBA00004651"/>
    </source>
</evidence>
<keyword evidence="3" id="KW-1003">Cell membrane</keyword>
<dbReference type="Proteomes" id="UP001321486">
    <property type="component" value="Chromosome"/>
</dbReference>
<feature type="transmembrane region" description="Helical" evidence="11">
    <location>
        <begin position="32"/>
        <end position="53"/>
    </location>
</feature>
<evidence type="ECO:0000259" key="12">
    <source>
        <dbReference type="Pfam" id="PF00999"/>
    </source>
</evidence>
<keyword evidence="5 11" id="KW-1133">Transmembrane helix</keyword>
<evidence type="ECO:0000256" key="5">
    <source>
        <dbReference type="ARBA" id="ARBA00022989"/>
    </source>
</evidence>
<evidence type="ECO:0000256" key="9">
    <source>
        <dbReference type="ARBA" id="ARBA00023201"/>
    </source>
</evidence>
<organism evidence="13 14">
    <name type="scientific">Frondihabitans sucicola</name>
    <dbReference type="NCBI Taxonomy" id="1268041"/>
    <lineage>
        <taxon>Bacteria</taxon>
        <taxon>Bacillati</taxon>
        <taxon>Actinomycetota</taxon>
        <taxon>Actinomycetes</taxon>
        <taxon>Micrococcales</taxon>
        <taxon>Microbacteriaceae</taxon>
        <taxon>Frondihabitans</taxon>
    </lineage>
</organism>
<evidence type="ECO:0000256" key="6">
    <source>
        <dbReference type="ARBA" id="ARBA00023053"/>
    </source>
</evidence>
<dbReference type="Gene3D" id="6.10.140.1330">
    <property type="match status" value="1"/>
</dbReference>
<feature type="compositionally biased region" description="Basic and acidic residues" evidence="10">
    <location>
        <begin position="352"/>
        <end position="380"/>
    </location>
</feature>
<dbReference type="EMBL" id="AP027732">
    <property type="protein sequence ID" value="BDZ52236.1"/>
    <property type="molecule type" value="Genomic_DNA"/>
</dbReference>
<evidence type="ECO:0000256" key="7">
    <source>
        <dbReference type="ARBA" id="ARBA00023065"/>
    </source>
</evidence>
<keyword evidence="4 11" id="KW-0812">Transmembrane</keyword>
<sequence length="412" mass="43183">MTELMIEVIAVLVIAVLAIAAATAFGPKVGVATPLLLVVIGIGVGLIPMIPNFQSNPELLLLGVLPPLLYSSSVSMPAMNFRREFAAIGGLSVVLVIASAVILGLFFSWAIPGLPLPWGIALGAVISPTDAVATSIIKKIGVSPRAVSILEGESLLNDATALVLLKAAISAAALSFSFWGAAGNFVYSVLIAVGIGFLVGKVNLWVRARVSDATVNTVIGFAVPFVASLPAEALQASGLVAAVVAGLVTGRGAPRVLTPEHRLSDAQNWRTVELVLEGALFLMMGLQMSGIVQDLQHDSIGIVAAAVIAAGAFVVTLLVRAVYVGLLMRGLTARARRYTEAKDRFATMKDRLDKGEPMIQGDEKGPPGGRDRFERAEQDPGRLSQFTTRLVRGLADIEYYLKAPSAGRKAPC</sequence>
<dbReference type="PANTHER" id="PTHR10110">
    <property type="entry name" value="SODIUM/HYDROGEN EXCHANGER"/>
    <property type="match status" value="1"/>
</dbReference>
<comment type="subcellular location">
    <subcellularLocation>
        <location evidence="1">Cell membrane</location>
        <topology evidence="1">Multi-pass membrane protein</topology>
    </subcellularLocation>
</comment>
<evidence type="ECO:0000313" key="14">
    <source>
        <dbReference type="Proteomes" id="UP001321486"/>
    </source>
</evidence>
<keyword evidence="14" id="KW-1185">Reference proteome</keyword>
<feature type="domain" description="Cation/H+ exchanger transmembrane" evidence="12">
    <location>
        <begin position="17"/>
        <end position="335"/>
    </location>
</feature>
<gene>
    <name evidence="13" type="ORF">GCM10025867_44770</name>
</gene>
<dbReference type="Pfam" id="PF00999">
    <property type="entry name" value="Na_H_Exchanger"/>
    <property type="match status" value="1"/>
</dbReference>
<dbReference type="RefSeq" id="WP_286344849.1">
    <property type="nucleotide sequence ID" value="NZ_AP027732.1"/>
</dbReference>
<keyword evidence="9" id="KW-0739">Sodium transport</keyword>
<dbReference type="InterPro" id="IPR018422">
    <property type="entry name" value="Cation/H_exchanger_CPA1"/>
</dbReference>
<keyword evidence="2" id="KW-0813">Transport</keyword>
<keyword evidence="6" id="KW-0915">Sodium</keyword>
<reference evidence="14" key="1">
    <citation type="journal article" date="2019" name="Int. J. Syst. Evol. Microbiol.">
        <title>The Global Catalogue of Microorganisms (GCM) 10K type strain sequencing project: providing services to taxonomists for standard genome sequencing and annotation.</title>
        <authorList>
            <consortium name="The Broad Institute Genomics Platform"/>
            <consortium name="The Broad Institute Genome Sequencing Center for Infectious Disease"/>
            <person name="Wu L."/>
            <person name="Ma J."/>
        </authorList>
    </citation>
    <scope>NUCLEOTIDE SEQUENCE [LARGE SCALE GENOMIC DNA]</scope>
    <source>
        <strain evidence="14">NBRC 108728</strain>
    </source>
</reference>
<accession>A0ABM8GUU1</accession>
<dbReference type="InterPro" id="IPR006153">
    <property type="entry name" value="Cation/H_exchanger_TM"/>
</dbReference>
<evidence type="ECO:0000256" key="2">
    <source>
        <dbReference type="ARBA" id="ARBA00022448"/>
    </source>
</evidence>
<feature type="transmembrane region" description="Helical" evidence="11">
    <location>
        <begin position="6"/>
        <end position="25"/>
    </location>
</feature>
<evidence type="ECO:0000256" key="3">
    <source>
        <dbReference type="ARBA" id="ARBA00022475"/>
    </source>
</evidence>